<keyword evidence="3" id="KW-1185">Reference proteome</keyword>
<evidence type="ECO:0000313" key="2">
    <source>
        <dbReference type="EMBL" id="MFC4729496.1"/>
    </source>
</evidence>
<evidence type="ECO:0000313" key="3">
    <source>
        <dbReference type="Proteomes" id="UP001595892"/>
    </source>
</evidence>
<feature type="region of interest" description="Disordered" evidence="1">
    <location>
        <begin position="238"/>
        <end position="263"/>
    </location>
</feature>
<feature type="compositionally biased region" description="Low complexity" evidence="1">
    <location>
        <begin position="108"/>
        <end position="118"/>
    </location>
</feature>
<gene>
    <name evidence="2" type="ORF">ACFO3Q_15105</name>
</gene>
<proteinExistence type="predicted"/>
<dbReference type="Pfam" id="PF13730">
    <property type="entry name" value="HTH_36"/>
    <property type="match status" value="1"/>
</dbReference>
<reference evidence="3" key="1">
    <citation type="journal article" date="2019" name="Int. J. Syst. Evol. Microbiol.">
        <title>The Global Catalogue of Microorganisms (GCM) 10K type strain sequencing project: providing services to taxonomists for standard genome sequencing and annotation.</title>
        <authorList>
            <consortium name="The Broad Institute Genomics Platform"/>
            <consortium name="The Broad Institute Genome Sequencing Center for Infectious Disease"/>
            <person name="Wu L."/>
            <person name="Ma J."/>
        </authorList>
    </citation>
    <scope>NUCLEOTIDE SEQUENCE [LARGE SCALE GENOMIC DNA]</scope>
    <source>
        <strain evidence="3">CGMCC 1.13574</strain>
    </source>
</reference>
<evidence type="ECO:0000256" key="1">
    <source>
        <dbReference type="SAM" id="MobiDB-lite"/>
    </source>
</evidence>
<accession>A0ABV9NMH3</accession>
<protein>
    <submittedName>
        <fullName evidence="2">Helix-turn-helix domain-containing protein</fullName>
    </submittedName>
</protein>
<name>A0ABV9NMH3_9GAMM</name>
<dbReference type="EMBL" id="JBHSGG010000044">
    <property type="protein sequence ID" value="MFC4729496.1"/>
    <property type="molecule type" value="Genomic_DNA"/>
</dbReference>
<feature type="compositionally biased region" description="Polar residues" evidence="1">
    <location>
        <begin position="239"/>
        <end position="250"/>
    </location>
</feature>
<dbReference type="SUPFAM" id="SSF46785">
    <property type="entry name" value="Winged helix' DNA-binding domain"/>
    <property type="match status" value="1"/>
</dbReference>
<dbReference type="Proteomes" id="UP001595892">
    <property type="component" value="Unassembled WGS sequence"/>
</dbReference>
<dbReference type="RefSeq" id="WP_377005545.1">
    <property type="nucleotide sequence ID" value="NZ_JBHSGG010000044.1"/>
</dbReference>
<dbReference type="InterPro" id="IPR036390">
    <property type="entry name" value="WH_DNA-bd_sf"/>
</dbReference>
<organism evidence="2 3">
    <name type="scientific">Coralloluteibacterium thermophilum</name>
    <dbReference type="NCBI Taxonomy" id="2707049"/>
    <lineage>
        <taxon>Bacteria</taxon>
        <taxon>Pseudomonadati</taxon>
        <taxon>Pseudomonadota</taxon>
        <taxon>Gammaproteobacteria</taxon>
        <taxon>Lysobacterales</taxon>
        <taxon>Lysobacteraceae</taxon>
        <taxon>Coralloluteibacterium</taxon>
    </lineage>
</organism>
<comment type="caution">
    <text evidence="2">The sequence shown here is derived from an EMBL/GenBank/DDBJ whole genome shotgun (WGS) entry which is preliminary data.</text>
</comment>
<sequence>MSFELLRTCWPLQMPPTAKAVLVSLADQANDYGECWPAIPTICERTCFSRRAVIAALAWLESAGALTADRSNGRKTSYRLTPSSYVQPVQEKHKPAHLPHQCETRTGASAASTSAPPALDQCTSRTKPVHLPHPNHQEPSRTNTKSNPKGAPASAVARPDGVREQVWKDWLTLRKAKKAPVTETVLGQAVKEAQKAGVTLDRFLEIWCARGSQGLQADWLKPNERAGPPLQVVQGRPSIAQQFGSKTYQGTPDDELPDFLRAS</sequence>
<feature type="region of interest" description="Disordered" evidence="1">
    <location>
        <begin position="104"/>
        <end position="161"/>
    </location>
</feature>